<sequence length="65" mass="7042">MRLGEVAKVALGGKNYSITSTYNGRPREWRSGIATDTNALETAQAVRNTLAEPEPFFPLGVGVVY</sequence>
<keyword evidence="3" id="KW-1185">Reference proteome</keyword>
<evidence type="ECO:0000313" key="3">
    <source>
        <dbReference type="Proteomes" id="UP000198861"/>
    </source>
</evidence>
<reference evidence="1 3" key="2">
    <citation type="submission" date="2016-10" db="EMBL/GenBank/DDBJ databases">
        <authorList>
            <person name="Varghese N."/>
            <person name="Submissions S."/>
        </authorList>
    </citation>
    <scope>NUCLEOTIDE SEQUENCE [LARGE SCALE GENOMIC DNA]</scope>
    <source>
        <strain evidence="1 3">DSM 282</strain>
    </source>
</reference>
<accession>A0A1I4CSV8</accession>
<evidence type="ECO:0000313" key="4">
    <source>
        <dbReference type="Proteomes" id="UP000199579"/>
    </source>
</evidence>
<dbReference type="GO" id="GO:0016020">
    <property type="term" value="C:membrane"/>
    <property type="evidence" value="ECO:0007669"/>
    <property type="project" value="InterPro"/>
</dbReference>
<proteinExistence type="predicted"/>
<dbReference type="Proteomes" id="UP000198861">
    <property type="component" value="Unassembled WGS sequence"/>
</dbReference>
<gene>
    <name evidence="1" type="ORF">SAMN04244571_03247</name>
    <name evidence="2" type="ORF">SAMN04244574_02059</name>
</gene>
<dbReference type="EMBL" id="FOKJ01000061">
    <property type="protein sequence ID" value="SFB49457.1"/>
    <property type="molecule type" value="Genomic_DNA"/>
</dbReference>
<name>A0A1I4CSV8_9GAMM</name>
<dbReference type="AlphaFoldDB" id="A0A1I4CSV8"/>
<protein>
    <submittedName>
        <fullName evidence="2">AcrB/AcrD/AcrF family protein</fullName>
    </submittedName>
</protein>
<organism evidence="2 4">
    <name type="scientific">Azotobacter beijerinckii</name>
    <dbReference type="NCBI Taxonomy" id="170623"/>
    <lineage>
        <taxon>Bacteria</taxon>
        <taxon>Pseudomonadati</taxon>
        <taxon>Pseudomonadota</taxon>
        <taxon>Gammaproteobacteria</taxon>
        <taxon>Pseudomonadales</taxon>
        <taxon>Pseudomonadaceae</taxon>
        <taxon>Azotobacter</taxon>
    </lineage>
</organism>
<dbReference type="EMBL" id="FOSX01000028">
    <property type="protein sequence ID" value="SFK84342.1"/>
    <property type="molecule type" value="Genomic_DNA"/>
</dbReference>
<dbReference type="GO" id="GO:0022857">
    <property type="term" value="F:transmembrane transporter activity"/>
    <property type="evidence" value="ECO:0007669"/>
    <property type="project" value="InterPro"/>
</dbReference>
<dbReference type="Proteomes" id="UP000199579">
    <property type="component" value="Unassembled WGS sequence"/>
</dbReference>
<dbReference type="InterPro" id="IPR001036">
    <property type="entry name" value="Acrflvin-R"/>
</dbReference>
<dbReference type="Gene3D" id="3.30.70.1320">
    <property type="entry name" value="Multidrug efflux transporter AcrB pore domain like"/>
    <property type="match status" value="1"/>
</dbReference>
<dbReference type="Pfam" id="PF00873">
    <property type="entry name" value="ACR_tran"/>
    <property type="match status" value="1"/>
</dbReference>
<dbReference type="SUPFAM" id="SSF82693">
    <property type="entry name" value="Multidrug efflux transporter AcrB pore domain, PN1, PN2, PC1 and PC2 subdomains"/>
    <property type="match status" value="1"/>
</dbReference>
<evidence type="ECO:0000313" key="1">
    <source>
        <dbReference type="EMBL" id="SFB49457.1"/>
    </source>
</evidence>
<reference evidence="2 4" key="1">
    <citation type="submission" date="2016-10" db="EMBL/GenBank/DDBJ databases">
        <authorList>
            <person name="de Groot N.N."/>
        </authorList>
    </citation>
    <scope>NUCLEOTIDE SEQUENCE [LARGE SCALE GENOMIC DNA]</scope>
    <source>
        <strain evidence="2 4">DSM 381</strain>
    </source>
</reference>
<evidence type="ECO:0000313" key="2">
    <source>
        <dbReference type="EMBL" id="SFK84342.1"/>
    </source>
</evidence>